<evidence type="ECO:0000313" key="2">
    <source>
        <dbReference type="Proteomes" id="UP001626628"/>
    </source>
</evidence>
<proteinExistence type="predicted"/>
<dbReference type="RefSeq" id="WP_407285110.1">
    <property type="nucleotide sequence ID" value="NZ_CP147982.1"/>
</dbReference>
<evidence type="ECO:0000313" key="1">
    <source>
        <dbReference type="EMBL" id="WXK74901.1"/>
    </source>
</evidence>
<dbReference type="EMBL" id="CP147982">
    <property type="protein sequence ID" value="WXK74901.1"/>
    <property type="molecule type" value="Genomic_DNA"/>
</dbReference>
<keyword evidence="2" id="KW-1185">Reference proteome</keyword>
<organism evidence="1 2">
    <name type="scientific">Streptomyces sirii</name>
    <dbReference type="NCBI Taxonomy" id="3127701"/>
    <lineage>
        <taxon>Bacteria</taxon>
        <taxon>Bacillati</taxon>
        <taxon>Actinomycetota</taxon>
        <taxon>Actinomycetes</taxon>
        <taxon>Kitasatosporales</taxon>
        <taxon>Streptomycetaceae</taxon>
        <taxon>Streptomyces</taxon>
    </lineage>
</organism>
<protein>
    <submittedName>
        <fullName evidence="1">Uncharacterized protein</fullName>
    </submittedName>
</protein>
<reference evidence="1 2" key="1">
    <citation type="submission" date="2024-03" db="EMBL/GenBank/DDBJ databases">
        <title>The complete genome of Streptomyces sirii sp.nov.</title>
        <authorList>
            <person name="Zakalyukina Y.V."/>
            <person name="Belik A.R."/>
            <person name="Biryukov M.V."/>
            <person name="Baturina O.A."/>
            <person name="Kabilov M.R."/>
        </authorList>
    </citation>
    <scope>NUCLEOTIDE SEQUENCE [LARGE SCALE GENOMIC DNA]</scope>
    <source>
        <strain evidence="1 2">BP-8</strain>
    </source>
</reference>
<name>A0ABZ2QFB8_9ACTN</name>
<sequence length="46" mass="5217">MAQIRNMLRAPLYDQRTPPGAALAHLDRTLQTEAPEPVRTQLSTRM</sequence>
<gene>
    <name evidence="1" type="ORF">WAB15_02355</name>
</gene>
<accession>A0ABZ2QFB8</accession>
<dbReference type="Proteomes" id="UP001626628">
    <property type="component" value="Chromosome"/>
</dbReference>